<feature type="non-terminal residue" evidence="2">
    <location>
        <position position="1"/>
    </location>
</feature>
<name>X1HHD7_9ZZZZ</name>
<accession>X1HHD7</accession>
<reference evidence="2" key="1">
    <citation type="journal article" date="2014" name="Front. Microbiol.">
        <title>High frequency of phylogenetically diverse reductive dehalogenase-homologous genes in deep subseafloor sedimentary metagenomes.</title>
        <authorList>
            <person name="Kawai M."/>
            <person name="Futagami T."/>
            <person name="Toyoda A."/>
            <person name="Takaki Y."/>
            <person name="Nishi S."/>
            <person name="Hori S."/>
            <person name="Arai W."/>
            <person name="Tsubouchi T."/>
            <person name="Morono Y."/>
            <person name="Uchiyama I."/>
            <person name="Ito T."/>
            <person name="Fujiyama A."/>
            <person name="Inagaki F."/>
            <person name="Takami H."/>
        </authorList>
    </citation>
    <scope>NUCLEOTIDE SEQUENCE</scope>
    <source>
        <strain evidence="2">Expedition CK06-06</strain>
    </source>
</reference>
<organism evidence="2">
    <name type="scientific">marine sediment metagenome</name>
    <dbReference type="NCBI Taxonomy" id="412755"/>
    <lineage>
        <taxon>unclassified sequences</taxon>
        <taxon>metagenomes</taxon>
        <taxon>ecological metagenomes</taxon>
    </lineage>
</organism>
<protein>
    <recommendedName>
        <fullName evidence="1">TaqI-like C-terminal specificity domain-containing protein</fullName>
    </recommendedName>
</protein>
<dbReference type="AlphaFoldDB" id="X1HHD7"/>
<dbReference type="EMBL" id="BARU01025705">
    <property type="protein sequence ID" value="GAH69571.1"/>
    <property type="molecule type" value="Genomic_DNA"/>
</dbReference>
<gene>
    <name evidence="2" type="ORF">S03H2_41387</name>
</gene>
<sequence length="202" mass="23585">VTPGEVKNHKFALDNTKSGFSCARVFGITTDYNENNIKYLLSILNSKLIKFYLQSFAPVKQGGYYTYSSGILNKVPIPSNNKDLQELAVEKVSEINRLNELFYNILNNSYEVIKAKFKKIKMSKNINNFFEIDFPVFINEIERQKIRLDINQIESLNSWFLEKKNKLIDLKNEIKIIDNKIDDIIYKAFNLTQDEIKLIKNI</sequence>
<proteinExistence type="predicted"/>
<feature type="domain" description="TaqI-like C-terminal specificity" evidence="1">
    <location>
        <begin position="9"/>
        <end position="77"/>
    </location>
</feature>
<comment type="caution">
    <text evidence="2">The sequence shown here is derived from an EMBL/GenBank/DDBJ whole genome shotgun (WGS) entry which is preliminary data.</text>
</comment>
<dbReference type="Pfam" id="PF12950">
    <property type="entry name" value="TaqI_C"/>
    <property type="match status" value="1"/>
</dbReference>
<dbReference type="InterPro" id="IPR025931">
    <property type="entry name" value="TaqI_C"/>
</dbReference>
<evidence type="ECO:0000259" key="1">
    <source>
        <dbReference type="Pfam" id="PF12950"/>
    </source>
</evidence>
<evidence type="ECO:0000313" key="2">
    <source>
        <dbReference type="EMBL" id="GAH69571.1"/>
    </source>
</evidence>